<protein>
    <submittedName>
        <fullName evidence="2">Nodule-specific protein</fullName>
    </submittedName>
</protein>
<organism evidence="2">
    <name type="scientific">Astragalus sinicus</name>
    <name type="common">Chinese milk vetch</name>
    <dbReference type="NCBI Taxonomy" id="47065"/>
    <lineage>
        <taxon>Eukaryota</taxon>
        <taxon>Viridiplantae</taxon>
        <taxon>Streptophyta</taxon>
        <taxon>Embryophyta</taxon>
        <taxon>Tracheophyta</taxon>
        <taxon>Spermatophyta</taxon>
        <taxon>Magnoliopsida</taxon>
        <taxon>eudicotyledons</taxon>
        <taxon>Gunneridae</taxon>
        <taxon>Pentapetalae</taxon>
        <taxon>rosids</taxon>
        <taxon>fabids</taxon>
        <taxon>Fabales</taxon>
        <taxon>Fabaceae</taxon>
        <taxon>Papilionoideae</taxon>
        <taxon>50 kb inversion clade</taxon>
        <taxon>NPAAA clade</taxon>
        <taxon>Hologalegina</taxon>
        <taxon>IRL clade</taxon>
        <taxon>Galegeae</taxon>
        <taxon>Astragalus</taxon>
    </lineage>
</organism>
<reference evidence="2" key="1">
    <citation type="submission" date="2005-09" db="EMBL/GenBank/DDBJ databases">
        <title>Identification of new nodulin cDNAs from Astragalus sinicus by SSH.</title>
        <authorList>
            <person name="Chou M.-X."/>
            <person name="Wei X.-Y."/>
            <person name="Zhou J.-C."/>
        </authorList>
    </citation>
    <scope>NUCLEOTIDE SEQUENCE</scope>
    <source>
        <strain evidence="2">AsIIC259</strain>
    </source>
</reference>
<proteinExistence type="evidence at transcript level"/>
<name>Q07A31_ASTSI</name>
<keyword evidence="1" id="KW-0732">Signal</keyword>
<feature type="chain" id="PRO_5004165656" evidence="1">
    <location>
        <begin position="25"/>
        <end position="134"/>
    </location>
</feature>
<dbReference type="AlphaFoldDB" id="Q07A31"/>
<evidence type="ECO:0000313" key="2">
    <source>
        <dbReference type="EMBL" id="ABB13617.1"/>
    </source>
</evidence>
<accession>Q07A31</accession>
<dbReference type="EMBL" id="DQ199642">
    <property type="protein sequence ID" value="ABB13617.1"/>
    <property type="molecule type" value="mRNA"/>
</dbReference>
<evidence type="ECO:0000256" key="1">
    <source>
        <dbReference type="SAM" id="SignalP"/>
    </source>
</evidence>
<feature type="signal peptide" evidence="1">
    <location>
        <begin position="1"/>
        <end position="24"/>
    </location>
</feature>
<sequence length="134" mass="14858">MANSKANVLVGIFIFIFLSSQVLARDIVDKKVLAHDEEREPNHLNADHIHNITSDVDESNSASHYYQKTRDNPSNLNELDAGDILIAIDADESSDHSPITAAFVHYYKKTSDNLSNLNHLDNDDLNGGSFHGVN</sequence>